<keyword evidence="2" id="KW-0812">Transmembrane</keyword>
<dbReference type="RefSeq" id="WP_124539150.1">
    <property type="nucleotide sequence ID" value="NZ_QUSW01000001.1"/>
</dbReference>
<reference evidence="4 5" key="1">
    <citation type="submission" date="2018-08" db="EMBL/GenBank/DDBJ databases">
        <authorList>
            <person name="Khan S.A."/>
            <person name="Jeon C.O."/>
            <person name="Chun B.H."/>
            <person name="Jeong S.E."/>
        </authorList>
    </citation>
    <scope>NUCLEOTIDE SEQUENCE [LARGE SCALE GENOMIC DNA]</scope>
    <source>
        <strain evidence="4 5">S-16</strain>
    </source>
</reference>
<evidence type="ECO:0000256" key="2">
    <source>
        <dbReference type="SAM" id="Phobius"/>
    </source>
</evidence>
<organism evidence="4 5">
    <name type="scientific">Piscinibacter terrae</name>
    <dbReference type="NCBI Taxonomy" id="2496871"/>
    <lineage>
        <taxon>Bacteria</taxon>
        <taxon>Pseudomonadati</taxon>
        <taxon>Pseudomonadota</taxon>
        <taxon>Betaproteobacteria</taxon>
        <taxon>Burkholderiales</taxon>
        <taxon>Sphaerotilaceae</taxon>
        <taxon>Piscinibacter</taxon>
    </lineage>
</organism>
<feature type="transmembrane region" description="Helical" evidence="2">
    <location>
        <begin position="464"/>
        <end position="487"/>
    </location>
</feature>
<keyword evidence="5" id="KW-1185">Reference proteome</keyword>
<keyword evidence="1" id="KW-0443">Lipid metabolism</keyword>
<dbReference type="Proteomes" id="UP000267464">
    <property type="component" value="Unassembled WGS sequence"/>
</dbReference>
<evidence type="ECO:0000313" key="4">
    <source>
        <dbReference type="EMBL" id="RQP26464.1"/>
    </source>
</evidence>
<keyword evidence="2" id="KW-0472">Membrane</keyword>
<dbReference type="InterPro" id="IPR016035">
    <property type="entry name" value="Acyl_Trfase/lysoPLipase"/>
</dbReference>
<sequence length="524" mass="57009">MTLSDPRSSLDEPIHQLSLSGGGFRAAFFHLGALHALAAQGRLREVKMLVTISGGSIAAGFFLQEWLAATRRGPVSDQELAQCALRAQQALFRKSRRNPRLRVMASLRALSSGLVRNEFGFSQAMARINRRWLAGLHRVTSTGLWPAALPEWRIACSDYAQGNRCVIVVGDRGLPRQPDAGYLTMNDLPIARAIASSSAVPGVFEPIRCGERYLGDGGVLDNHGLREFNLGIGPAVCIDASAPALPMRPVDGWGTPMRAMDLMMEQTLGDVLREPSYKCALISLRNPVLQPSGLDWWTHLRALRTDLDDFTATEAHLLFLAGYQSAMGSADIPDGCPQDMTALWNAMSRAAPEDAPAADGLRLADARTACMDDLERGQHVLFAGIQKRSAASVAATLGSLFMLVLTVLVLSLMARLAFNAGITLIPRSIRTLSTDALLILGWAGCSAWLWQFHTPRAGAMFYNVRQWVGILAGPVVLPALVVMSIALRVKAVAFSTRDLTAWTRTALLNYERRRQATVDLRGTK</sequence>
<dbReference type="Gene3D" id="3.40.1090.10">
    <property type="entry name" value="Cytosolic phospholipase A2 catalytic domain"/>
    <property type="match status" value="2"/>
</dbReference>
<dbReference type="GO" id="GO:0006629">
    <property type="term" value="P:lipid metabolic process"/>
    <property type="evidence" value="ECO:0007669"/>
    <property type="project" value="UniProtKB-KW"/>
</dbReference>
<evidence type="ECO:0000259" key="3">
    <source>
        <dbReference type="Pfam" id="PF01734"/>
    </source>
</evidence>
<dbReference type="EMBL" id="QUSW01000001">
    <property type="protein sequence ID" value="RQP26464.1"/>
    <property type="molecule type" value="Genomic_DNA"/>
</dbReference>
<dbReference type="Pfam" id="PF01734">
    <property type="entry name" value="Patatin"/>
    <property type="match status" value="1"/>
</dbReference>
<evidence type="ECO:0000313" key="5">
    <source>
        <dbReference type="Proteomes" id="UP000267464"/>
    </source>
</evidence>
<dbReference type="SUPFAM" id="SSF52151">
    <property type="entry name" value="FabD/lysophospholipase-like"/>
    <property type="match status" value="1"/>
</dbReference>
<feature type="transmembrane region" description="Helical" evidence="2">
    <location>
        <begin position="435"/>
        <end position="452"/>
    </location>
</feature>
<dbReference type="AlphaFoldDB" id="A0A3N7HVW0"/>
<dbReference type="InterPro" id="IPR002641">
    <property type="entry name" value="PNPLA_dom"/>
</dbReference>
<comment type="caution">
    <text evidence="4">The sequence shown here is derived from an EMBL/GenBank/DDBJ whole genome shotgun (WGS) entry which is preliminary data.</text>
</comment>
<gene>
    <name evidence="4" type="ORF">DZC73_05510</name>
</gene>
<reference evidence="4 5" key="2">
    <citation type="submission" date="2018-12" db="EMBL/GenBank/DDBJ databases">
        <title>Rhizobacter gummiphilus sp. nov., a rubber-degrading bacterium isolated from the soil of a botanical garden in Japan.</title>
        <authorList>
            <person name="Shunsuke S.S."/>
        </authorList>
    </citation>
    <scope>NUCLEOTIDE SEQUENCE [LARGE SCALE GENOMIC DNA]</scope>
    <source>
        <strain evidence="4 5">S-16</strain>
    </source>
</reference>
<evidence type="ECO:0000256" key="1">
    <source>
        <dbReference type="ARBA" id="ARBA00023098"/>
    </source>
</evidence>
<feature type="transmembrane region" description="Helical" evidence="2">
    <location>
        <begin position="393"/>
        <end position="414"/>
    </location>
</feature>
<feature type="domain" description="PNPLA" evidence="3">
    <location>
        <begin position="17"/>
        <end position="227"/>
    </location>
</feature>
<protein>
    <submittedName>
        <fullName evidence="4">Patatin-like phospholipase family protein</fullName>
    </submittedName>
</protein>
<dbReference type="OrthoDB" id="9813090at2"/>
<keyword evidence="2" id="KW-1133">Transmembrane helix</keyword>
<proteinExistence type="predicted"/>
<name>A0A3N7HVW0_9BURK</name>
<accession>A0A3N7HVW0</accession>